<gene>
    <name evidence="2" type="ORF">E2I14_00940</name>
</gene>
<proteinExistence type="predicted"/>
<dbReference type="Proteomes" id="UP000294829">
    <property type="component" value="Unassembled WGS sequence"/>
</dbReference>
<evidence type="ECO:0000256" key="1">
    <source>
        <dbReference type="SAM" id="MobiDB-lite"/>
    </source>
</evidence>
<organism evidence="2 3">
    <name type="scientific">Sapientia aquatica</name>
    <dbReference type="NCBI Taxonomy" id="1549640"/>
    <lineage>
        <taxon>Bacteria</taxon>
        <taxon>Pseudomonadati</taxon>
        <taxon>Pseudomonadota</taxon>
        <taxon>Betaproteobacteria</taxon>
        <taxon>Burkholderiales</taxon>
        <taxon>Oxalobacteraceae</taxon>
        <taxon>Sapientia</taxon>
    </lineage>
</organism>
<accession>A0A4R5W510</accession>
<evidence type="ECO:0000313" key="2">
    <source>
        <dbReference type="EMBL" id="TDK68148.1"/>
    </source>
</evidence>
<dbReference type="AlphaFoldDB" id="A0A4R5W510"/>
<evidence type="ECO:0000313" key="3">
    <source>
        <dbReference type="Proteomes" id="UP000294829"/>
    </source>
</evidence>
<keyword evidence="3" id="KW-1185">Reference proteome</keyword>
<comment type="caution">
    <text evidence="2">The sequence shown here is derived from an EMBL/GenBank/DDBJ whole genome shotgun (WGS) entry which is preliminary data.</text>
</comment>
<sequence>MKKNLIYAALAIFLCLAFLIIQHGWISALFTQMTENPDNLASKNSVTVVGEEPQEQLDIEFDQLSGKWTRLTTSVTLRIHGISAAAEMQASNRAEKAARQQIIYFLNQVDSEKLKEQIITSVQQHKSNTKASDATKIAQTIINSIEQSNNAITLELSEQQRKGVVIVKQIDSKNHLATISLTIIHSQLPGTESGSNTDDQSTNLASKQPRAEIKSRVSIKPLL</sequence>
<feature type="compositionally biased region" description="Polar residues" evidence="1">
    <location>
        <begin position="188"/>
        <end position="206"/>
    </location>
</feature>
<feature type="region of interest" description="Disordered" evidence="1">
    <location>
        <begin position="188"/>
        <end position="212"/>
    </location>
</feature>
<reference evidence="2 3" key="1">
    <citation type="submission" date="2019-03" db="EMBL/GenBank/DDBJ databases">
        <title>Sapientia aquatica gen. nov., sp. nov., isolated from a crater lake.</title>
        <authorList>
            <person name="Felfoldi T."/>
            <person name="Szabo A."/>
            <person name="Toth E."/>
            <person name="Schumann P."/>
            <person name="Keki Z."/>
            <person name="Marialigeti K."/>
            <person name="Mathe I."/>
        </authorList>
    </citation>
    <scope>NUCLEOTIDE SEQUENCE [LARGE SCALE GENOMIC DNA]</scope>
    <source>
        <strain evidence="2 3">SA-152</strain>
    </source>
</reference>
<protein>
    <submittedName>
        <fullName evidence="2">Uncharacterized protein</fullName>
    </submittedName>
</protein>
<name>A0A4R5W510_9BURK</name>
<dbReference type="EMBL" id="SMYL01000001">
    <property type="protein sequence ID" value="TDK68148.1"/>
    <property type="molecule type" value="Genomic_DNA"/>
</dbReference>
<dbReference type="RefSeq" id="WP_133324529.1">
    <property type="nucleotide sequence ID" value="NZ_SMYL01000001.1"/>
</dbReference>